<dbReference type="GO" id="GO:0016020">
    <property type="term" value="C:membrane"/>
    <property type="evidence" value="ECO:0007669"/>
    <property type="project" value="UniProtKB-SubCell"/>
</dbReference>
<dbReference type="FunFam" id="3.30.450.20:FF:000088">
    <property type="entry name" value="Sensory transduction histidine kinase"/>
    <property type="match status" value="1"/>
</dbReference>
<dbReference type="InterPro" id="IPR005467">
    <property type="entry name" value="His_kinase_dom"/>
</dbReference>
<dbReference type="Pfam" id="PF00512">
    <property type="entry name" value="HisKA"/>
    <property type="match status" value="1"/>
</dbReference>
<dbReference type="Pfam" id="PF13493">
    <property type="entry name" value="DUF4118"/>
    <property type="match status" value="1"/>
</dbReference>
<feature type="transmembrane region" description="Helical" evidence="13">
    <location>
        <begin position="40"/>
        <end position="61"/>
    </location>
</feature>
<dbReference type="PROSITE" id="PS50113">
    <property type="entry name" value="PAC"/>
    <property type="match status" value="2"/>
</dbReference>
<dbReference type="GO" id="GO:0005524">
    <property type="term" value="F:ATP binding"/>
    <property type="evidence" value="ECO:0007669"/>
    <property type="project" value="UniProtKB-KW"/>
</dbReference>
<dbReference type="RefSeq" id="WP_133200209.1">
    <property type="nucleotide sequence ID" value="NZ_JBHUCW010000007.1"/>
</dbReference>
<dbReference type="Gene3D" id="1.10.287.130">
    <property type="match status" value="1"/>
</dbReference>
<dbReference type="PROSITE" id="PS50109">
    <property type="entry name" value="HIS_KIN"/>
    <property type="match status" value="1"/>
</dbReference>
<keyword evidence="4" id="KW-0597">Phosphoprotein</keyword>
<evidence type="ECO:0000259" key="15">
    <source>
        <dbReference type="PROSITE" id="PS50112"/>
    </source>
</evidence>
<dbReference type="InterPro" id="IPR004358">
    <property type="entry name" value="Sig_transdc_His_kin-like_C"/>
</dbReference>
<comment type="subcellular location">
    <subcellularLocation>
        <location evidence="2">Membrane</location>
        <topology evidence="2">Multi-pass membrane protein</topology>
    </subcellularLocation>
</comment>
<accession>A0A4R5LXP7</accession>
<dbReference type="CDD" id="cd00130">
    <property type="entry name" value="PAS"/>
    <property type="match status" value="2"/>
</dbReference>
<dbReference type="SUPFAM" id="SSF47384">
    <property type="entry name" value="Homodimeric domain of signal transducing histidine kinase"/>
    <property type="match status" value="1"/>
</dbReference>
<dbReference type="PANTHER" id="PTHR43065:SF10">
    <property type="entry name" value="PEROXIDE STRESS-ACTIVATED HISTIDINE KINASE MAK3"/>
    <property type="match status" value="1"/>
</dbReference>
<dbReference type="FunFam" id="3.30.565.10:FF:000042">
    <property type="entry name" value="Two-component sensor histidine kinase KdpD"/>
    <property type="match status" value="1"/>
</dbReference>
<protein>
    <recommendedName>
        <fullName evidence="3">histidine kinase</fullName>
        <ecNumber evidence="3">2.7.13.3</ecNumber>
    </recommendedName>
</protein>
<keyword evidence="11" id="KW-0902">Two-component regulatory system</keyword>
<dbReference type="InterPro" id="IPR000014">
    <property type="entry name" value="PAS"/>
</dbReference>
<evidence type="ECO:0000256" key="6">
    <source>
        <dbReference type="ARBA" id="ARBA00022692"/>
    </source>
</evidence>
<keyword evidence="6 13" id="KW-0812">Transmembrane</keyword>
<dbReference type="PANTHER" id="PTHR43065">
    <property type="entry name" value="SENSOR HISTIDINE KINASE"/>
    <property type="match status" value="1"/>
</dbReference>
<name>A0A4R5LXP7_9BURK</name>
<keyword evidence="5" id="KW-0808">Transferase</keyword>
<comment type="catalytic activity">
    <reaction evidence="1">
        <text>ATP + protein L-histidine = ADP + protein N-phospho-L-histidine.</text>
        <dbReference type="EC" id="2.7.13.3"/>
    </reaction>
</comment>
<dbReference type="InterPro" id="IPR003661">
    <property type="entry name" value="HisK_dim/P_dom"/>
</dbReference>
<reference evidence="17 18" key="1">
    <citation type="submission" date="2019-03" db="EMBL/GenBank/DDBJ databases">
        <title>Paraburkholderia sp. 4M-K11, isolated from subtropical forest soil.</title>
        <authorList>
            <person name="Gao Z.-H."/>
            <person name="Qiu L.-H."/>
        </authorList>
    </citation>
    <scope>NUCLEOTIDE SEQUENCE [LARGE SCALE GENOMIC DNA]</scope>
    <source>
        <strain evidence="17 18">4M-K11</strain>
    </source>
</reference>
<sequence length="660" mass="72976">MNFFPESVEAPERVRGLPKRRTARSDTRADQIARMQYLTWLWLAGGVAMGSATLVCFRLGARLGTAGFVYLTIIVLLSLMDSFVTSAVFSATAVGCLAFFFSPPVFSFRVAEIRDVVALIAFLAAALAITTLVRRVRWLGEAAREQARLLDLSHDTVIVRDMNAVITYWNHGAEELYGWKKAEALGRTSHQLLQTRFPASLDDAMDTLLRTGRWEGELVHTKRDGSQVVVASRWSLQRSANGRPISALETNNDITLRKCAEDALRRSQAAYLAEAQKLSLTGSFGWDPVSGEIFWSEQSFRIFEYDPDITPTIELALQRVHPDDVALVRQVIDRAVHGAPDFDFEHRLLMPDSSVKHLHVVAHVVTDEPGKRQFVGAIMDVTATKLSAQKLHEAQTELARVTRVTTLGELSASIAHEVSQPLAAIVTNGDACLRWLGHPNPELAEVQTCITRMIGEGRRASEIVRHIRTLAKKDAPHKTRLDLNDVINDVVCLTQREVLSHKVSLCLRLASGLPPLQGDRVQLQQVIINLMMNGIQSMDCIDGRLRNLLIESRMGEEANVVVAIQDSGSGIDPENADRLFDAFFTTKPNGLGMGLSICQSIVEAHGGRMCASSKPGHGATFQLSLPAIIERSDNAPRQSDFWEFARVHRNKRTAVSQAAL</sequence>
<evidence type="ECO:0000256" key="2">
    <source>
        <dbReference type="ARBA" id="ARBA00004141"/>
    </source>
</evidence>
<dbReference type="OrthoDB" id="8872837at2"/>
<dbReference type="InterPro" id="IPR013655">
    <property type="entry name" value="PAS_fold_3"/>
</dbReference>
<dbReference type="Gene3D" id="2.10.70.100">
    <property type="match status" value="1"/>
</dbReference>
<dbReference type="CDD" id="cd00082">
    <property type="entry name" value="HisKA"/>
    <property type="match status" value="1"/>
</dbReference>
<dbReference type="InterPro" id="IPR038318">
    <property type="entry name" value="KdpD_sf"/>
</dbReference>
<organism evidence="17 18">
    <name type="scientific">Paraburkholderia silviterrae</name>
    <dbReference type="NCBI Taxonomy" id="2528715"/>
    <lineage>
        <taxon>Bacteria</taxon>
        <taxon>Pseudomonadati</taxon>
        <taxon>Pseudomonadota</taxon>
        <taxon>Betaproteobacteria</taxon>
        <taxon>Burkholderiales</taxon>
        <taxon>Burkholderiaceae</taxon>
        <taxon>Paraburkholderia</taxon>
    </lineage>
</organism>
<gene>
    <name evidence="17" type="ORF">EYW47_39430</name>
</gene>
<evidence type="ECO:0000256" key="11">
    <source>
        <dbReference type="ARBA" id="ARBA00023012"/>
    </source>
</evidence>
<dbReference type="InterPro" id="IPR001610">
    <property type="entry name" value="PAC"/>
</dbReference>
<evidence type="ECO:0000256" key="10">
    <source>
        <dbReference type="ARBA" id="ARBA00022989"/>
    </source>
</evidence>
<keyword evidence="12 13" id="KW-0472">Membrane</keyword>
<evidence type="ECO:0000256" key="8">
    <source>
        <dbReference type="ARBA" id="ARBA00022777"/>
    </source>
</evidence>
<dbReference type="InterPro" id="IPR003594">
    <property type="entry name" value="HATPase_dom"/>
</dbReference>
<dbReference type="Pfam" id="PF08448">
    <property type="entry name" value="PAS_4"/>
    <property type="match status" value="1"/>
</dbReference>
<dbReference type="GO" id="GO:0000155">
    <property type="term" value="F:phosphorelay sensor kinase activity"/>
    <property type="evidence" value="ECO:0007669"/>
    <property type="project" value="InterPro"/>
</dbReference>
<evidence type="ECO:0000256" key="7">
    <source>
        <dbReference type="ARBA" id="ARBA00022741"/>
    </source>
</evidence>
<dbReference type="SUPFAM" id="SSF55785">
    <property type="entry name" value="PYP-like sensor domain (PAS domain)"/>
    <property type="match status" value="2"/>
</dbReference>
<dbReference type="SMART" id="SM00388">
    <property type="entry name" value="HisKA"/>
    <property type="match status" value="1"/>
</dbReference>
<keyword evidence="7" id="KW-0547">Nucleotide-binding</keyword>
<dbReference type="Proteomes" id="UP000295722">
    <property type="component" value="Unassembled WGS sequence"/>
</dbReference>
<dbReference type="Pfam" id="PF02518">
    <property type="entry name" value="HATPase_c"/>
    <property type="match status" value="1"/>
</dbReference>
<evidence type="ECO:0000256" key="13">
    <source>
        <dbReference type="SAM" id="Phobius"/>
    </source>
</evidence>
<keyword evidence="10 13" id="KW-1133">Transmembrane helix</keyword>
<evidence type="ECO:0000259" key="16">
    <source>
        <dbReference type="PROSITE" id="PS50113"/>
    </source>
</evidence>
<dbReference type="SMART" id="SM00387">
    <property type="entry name" value="HATPase_c"/>
    <property type="match status" value="1"/>
</dbReference>
<evidence type="ECO:0000256" key="5">
    <source>
        <dbReference type="ARBA" id="ARBA00022679"/>
    </source>
</evidence>
<dbReference type="InterPro" id="IPR025201">
    <property type="entry name" value="KdpD_TM"/>
</dbReference>
<feature type="domain" description="PAC" evidence="16">
    <location>
        <begin position="212"/>
        <end position="266"/>
    </location>
</feature>
<dbReference type="PROSITE" id="PS50112">
    <property type="entry name" value="PAS"/>
    <property type="match status" value="1"/>
</dbReference>
<dbReference type="SMART" id="SM00091">
    <property type="entry name" value="PAS"/>
    <property type="match status" value="2"/>
</dbReference>
<evidence type="ECO:0000256" key="1">
    <source>
        <dbReference type="ARBA" id="ARBA00000085"/>
    </source>
</evidence>
<keyword evidence="18" id="KW-1185">Reference proteome</keyword>
<dbReference type="Gene3D" id="3.30.565.10">
    <property type="entry name" value="Histidine kinase-like ATPase, C-terminal domain"/>
    <property type="match status" value="1"/>
</dbReference>
<dbReference type="SUPFAM" id="SSF55874">
    <property type="entry name" value="ATPase domain of HSP90 chaperone/DNA topoisomerase II/histidine kinase"/>
    <property type="match status" value="1"/>
</dbReference>
<feature type="domain" description="PAC" evidence="16">
    <location>
        <begin position="342"/>
        <end position="393"/>
    </location>
</feature>
<dbReference type="NCBIfam" id="TIGR00229">
    <property type="entry name" value="sensory_box"/>
    <property type="match status" value="1"/>
</dbReference>
<keyword evidence="8" id="KW-0418">Kinase</keyword>
<dbReference type="InterPro" id="IPR036097">
    <property type="entry name" value="HisK_dim/P_sf"/>
</dbReference>
<dbReference type="InterPro" id="IPR000700">
    <property type="entry name" value="PAS-assoc_C"/>
</dbReference>
<evidence type="ECO:0000256" key="4">
    <source>
        <dbReference type="ARBA" id="ARBA00022553"/>
    </source>
</evidence>
<dbReference type="AlphaFoldDB" id="A0A4R5LXP7"/>
<dbReference type="InterPro" id="IPR013656">
    <property type="entry name" value="PAS_4"/>
</dbReference>
<dbReference type="Gene3D" id="3.30.450.20">
    <property type="entry name" value="PAS domain"/>
    <property type="match status" value="2"/>
</dbReference>
<dbReference type="GO" id="GO:0042802">
    <property type="term" value="F:identical protein binding"/>
    <property type="evidence" value="ECO:0007669"/>
    <property type="project" value="UniProtKB-ARBA"/>
</dbReference>
<evidence type="ECO:0000256" key="9">
    <source>
        <dbReference type="ARBA" id="ARBA00022840"/>
    </source>
</evidence>
<proteinExistence type="predicted"/>
<dbReference type="Gene3D" id="1.20.120.620">
    <property type="entry name" value="Backbone structure of the membrane domain of e. Coli histidine kinase receptor kdpd"/>
    <property type="match status" value="1"/>
</dbReference>
<keyword evidence="9" id="KW-0067">ATP-binding</keyword>
<dbReference type="SMART" id="SM00086">
    <property type="entry name" value="PAC"/>
    <property type="match status" value="2"/>
</dbReference>
<dbReference type="PRINTS" id="PR00344">
    <property type="entry name" value="BCTRLSENSOR"/>
</dbReference>
<dbReference type="EC" id="2.7.13.3" evidence="3"/>
<feature type="transmembrane region" description="Helical" evidence="13">
    <location>
        <begin position="68"/>
        <end position="101"/>
    </location>
</feature>
<evidence type="ECO:0000259" key="14">
    <source>
        <dbReference type="PROSITE" id="PS50109"/>
    </source>
</evidence>
<evidence type="ECO:0000256" key="12">
    <source>
        <dbReference type="ARBA" id="ARBA00023136"/>
    </source>
</evidence>
<comment type="caution">
    <text evidence="17">The sequence shown here is derived from an EMBL/GenBank/DDBJ whole genome shotgun (WGS) entry which is preliminary data.</text>
</comment>
<evidence type="ECO:0000313" key="17">
    <source>
        <dbReference type="EMBL" id="TDG16905.1"/>
    </source>
</evidence>
<feature type="domain" description="Histidine kinase" evidence="14">
    <location>
        <begin position="413"/>
        <end position="629"/>
    </location>
</feature>
<evidence type="ECO:0000313" key="18">
    <source>
        <dbReference type="Proteomes" id="UP000295722"/>
    </source>
</evidence>
<dbReference type="EMBL" id="SMRP01000054">
    <property type="protein sequence ID" value="TDG16905.1"/>
    <property type="molecule type" value="Genomic_DNA"/>
</dbReference>
<dbReference type="InterPro" id="IPR036890">
    <property type="entry name" value="HATPase_C_sf"/>
</dbReference>
<evidence type="ECO:0000256" key="3">
    <source>
        <dbReference type="ARBA" id="ARBA00012438"/>
    </source>
</evidence>
<feature type="domain" description="PAS" evidence="15">
    <location>
        <begin position="142"/>
        <end position="212"/>
    </location>
</feature>
<feature type="transmembrane region" description="Helical" evidence="13">
    <location>
        <begin position="113"/>
        <end position="133"/>
    </location>
</feature>
<dbReference type="Pfam" id="PF08447">
    <property type="entry name" value="PAS_3"/>
    <property type="match status" value="1"/>
</dbReference>
<dbReference type="InterPro" id="IPR035965">
    <property type="entry name" value="PAS-like_dom_sf"/>
</dbReference>